<proteinExistence type="predicted"/>
<dbReference type="EMBL" id="LR796287">
    <property type="protein sequence ID" value="CAB4134556.1"/>
    <property type="molecule type" value="Genomic_DNA"/>
</dbReference>
<evidence type="ECO:0000313" key="1">
    <source>
        <dbReference type="EMBL" id="CAB4134556.1"/>
    </source>
</evidence>
<accession>A0A6J5NRD3</accession>
<protein>
    <submittedName>
        <fullName evidence="2">Uncharacterized protein</fullName>
    </submittedName>
</protein>
<organism evidence="2">
    <name type="scientific">uncultured Caudovirales phage</name>
    <dbReference type="NCBI Taxonomy" id="2100421"/>
    <lineage>
        <taxon>Viruses</taxon>
        <taxon>Duplodnaviria</taxon>
        <taxon>Heunggongvirae</taxon>
        <taxon>Uroviricota</taxon>
        <taxon>Caudoviricetes</taxon>
        <taxon>Peduoviridae</taxon>
        <taxon>Maltschvirus</taxon>
        <taxon>Maltschvirus maltsch</taxon>
    </lineage>
</organism>
<name>A0A6J5NRD3_9CAUD</name>
<gene>
    <name evidence="1" type="ORF">UFOVP279_29</name>
    <name evidence="2" type="ORF">UFOVP781_34</name>
</gene>
<sequence length="45" mass="5173">MTTNTALNDEPETYEEMEDRLALEAEYAAEELAEDVRKGRASFDF</sequence>
<reference evidence="2" key="1">
    <citation type="submission" date="2020-04" db="EMBL/GenBank/DDBJ databases">
        <authorList>
            <person name="Chiriac C."/>
            <person name="Salcher M."/>
            <person name="Ghai R."/>
            <person name="Kavagutti S V."/>
        </authorList>
    </citation>
    <scope>NUCLEOTIDE SEQUENCE</scope>
</reference>
<dbReference type="EMBL" id="LR796731">
    <property type="protein sequence ID" value="CAB4162340.1"/>
    <property type="molecule type" value="Genomic_DNA"/>
</dbReference>
<evidence type="ECO:0000313" key="2">
    <source>
        <dbReference type="EMBL" id="CAB4162340.1"/>
    </source>
</evidence>